<sequence length="286" mass="32728">MGDDATPSIILGRAFLATGRALIDVHEEEMVINVFKVMQYPGEEDAENCMRIDAIDMRIKEDATLQEKPTMKLKLPPSTLNYASLRKEESLPGQATSKFGVGKLIPRPHLTMALSSSASFNAHRFRSPFHQSLFEEHVASKSVTPEISFDLQEDQHPEIKEQIEKRGWKRLTKPRTKISNLLTQEFFANAVRTEEKIAEAEAHPYKSYVRGVEINFSVENIKRILRIRDHTPGAESDFDTRQRSDQRLDEVIQEICVPRARWKMSSSQPHQPIQLKRQDLIPLARG</sequence>
<evidence type="ECO:0000259" key="2">
    <source>
        <dbReference type="Pfam" id="PF20167"/>
    </source>
</evidence>
<dbReference type="Proteomes" id="UP001341840">
    <property type="component" value="Unassembled WGS sequence"/>
</dbReference>
<accession>A0ABU6TKZ5</accession>
<dbReference type="EMBL" id="JASCZI010091211">
    <property type="protein sequence ID" value="MED6149475.1"/>
    <property type="molecule type" value="Genomic_DNA"/>
</dbReference>
<comment type="caution">
    <text evidence="3">The sequence shown here is derived from an EMBL/GenBank/DDBJ whole genome shotgun (WGS) entry which is preliminary data.</text>
</comment>
<feature type="domain" description="Putative plant transposon protein" evidence="2">
    <location>
        <begin position="164"/>
        <end position="285"/>
    </location>
</feature>
<reference evidence="3 4" key="1">
    <citation type="journal article" date="2023" name="Plants (Basel)">
        <title>Bridging the Gap: Combining Genomics and Transcriptomics Approaches to Understand Stylosanthes scabra, an Orphan Legume from the Brazilian Caatinga.</title>
        <authorList>
            <person name="Ferreira-Neto J.R.C."/>
            <person name="da Silva M.D."/>
            <person name="Binneck E."/>
            <person name="de Melo N.F."/>
            <person name="da Silva R.H."/>
            <person name="de Melo A.L.T.M."/>
            <person name="Pandolfi V."/>
            <person name="Bustamante F.O."/>
            <person name="Brasileiro-Vidal A.C."/>
            <person name="Benko-Iseppon A.M."/>
        </authorList>
    </citation>
    <scope>NUCLEOTIDE SEQUENCE [LARGE SCALE GENOMIC DNA]</scope>
    <source>
        <tissue evidence="3">Leaves</tissue>
    </source>
</reference>
<name>A0ABU6TKZ5_9FABA</name>
<evidence type="ECO:0000313" key="3">
    <source>
        <dbReference type="EMBL" id="MED6149475.1"/>
    </source>
</evidence>
<evidence type="ECO:0000256" key="1">
    <source>
        <dbReference type="SAM" id="MobiDB-lite"/>
    </source>
</evidence>
<proteinExistence type="predicted"/>
<protein>
    <recommendedName>
        <fullName evidence="2">Putative plant transposon protein domain-containing protein</fullName>
    </recommendedName>
</protein>
<evidence type="ECO:0000313" key="4">
    <source>
        <dbReference type="Proteomes" id="UP001341840"/>
    </source>
</evidence>
<organism evidence="3 4">
    <name type="scientific">Stylosanthes scabra</name>
    <dbReference type="NCBI Taxonomy" id="79078"/>
    <lineage>
        <taxon>Eukaryota</taxon>
        <taxon>Viridiplantae</taxon>
        <taxon>Streptophyta</taxon>
        <taxon>Embryophyta</taxon>
        <taxon>Tracheophyta</taxon>
        <taxon>Spermatophyta</taxon>
        <taxon>Magnoliopsida</taxon>
        <taxon>eudicotyledons</taxon>
        <taxon>Gunneridae</taxon>
        <taxon>Pentapetalae</taxon>
        <taxon>rosids</taxon>
        <taxon>fabids</taxon>
        <taxon>Fabales</taxon>
        <taxon>Fabaceae</taxon>
        <taxon>Papilionoideae</taxon>
        <taxon>50 kb inversion clade</taxon>
        <taxon>dalbergioids sensu lato</taxon>
        <taxon>Dalbergieae</taxon>
        <taxon>Pterocarpus clade</taxon>
        <taxon>Stylosanthes</taxon>
    </lineage>
</organism>
<dbReference type="Pfam" id="PF20167">
    <property type="entry name" value="Transposase_32"/>
    <property type="match status" value="1"/>
</dbReference>
<feature type="region of interest" description="Disordered" evidence="1">
    <location>
        <begin position="263"/>
        <end position="286"/>
    </location>
</feature>
<gene>
    <name evidence="3" type="ORF">PIB30_062873</name>
</gene>
<keyword evidence="4" id="KW-1185">Reference proteome</keyword>
<dbReference type="InterPro" id="IPR046796">
    <property type="entry name" value="Transposase_32_dom"/>
</dbReference>